<dbReference type="RefSeq" id="WP_121376714.1">
    <property type="nucleotide sequence ID" value="NZ_RBLC01000003.1"/>
</dbReference>
<comment type="caution">
    <text evidence="2">The sequence shown here is derived from an EMBL/GenBank/DDBJ whole genome shotgun (WGS) entry which is preliminary data.</text>
</comment>
<evidence type="ECO:0000313" key="2">
    <source>
        <dbReference type="EMBL" id="RKS21770.1"/>
    </source>
</evidence>
<feature type="coiled-coil region" evidence="1">
    <location>
        <begin position="24"/>
        <end position="51"/>
    </location>
</feature>
<dbReference type="Gene3D" id="1.10.30.50">
    <property type="match status" value="1"/>
</dbReference>
<evidence type="ECO:0000313" key="3">
    <source>
        <dbReference type="Proteomes" id="UP000277579"/>
    </source>
</evidence>
<organism evidence="2 3">
    <name type="scientific">Flavobacterium endophyticum</name>
    <dbReference type="NCBI Taxonomy" id="1540163"/>
    <lineage>
        <taxon>Bacteria</taxon>
        <taxon>Pseudomonadati</taxon>
        <taxon>Bacteroidota</taxon>
        <taxon>Flavobacteriia</taxon>
        <taxon>Flavobacteriales</taxon>
        <taxon>Flavobacteriaceae</taxon>
        <taxon>Flavobacterium</taxon>
    </lineage>
</organism>
<proteinExistence type="predicted"/>
<gene>
    <name evidence="2" type="ORF">CLV94_2405</name>
</gene>
<dbReference type="AlphaFoldDB" id="A0A495M947"/>
<accession>A0A495M947</accession>
<keyword evidence="3" id="KW-1185">Reference proteome</keyword>
<keyword evidence="1" id="KW-0175">Coiled coil</keyword>
<evidence type="ECO:0000256" key="1">
    <source>
        <dbReference type="SAM" id="Coils"/>
    </source>
</evidence>
<reference evidence="2 3" key="1">
    <citation type="submission" date="2018-10" db="EMBL/GenBank/DDBJ databases">
        <title>Genomic Encyclopedia of Archaeal and Bacterial Type Strains, Phase II (KMG-II): from individual species to whole genera.</title>
        <authorList>
            <person name="Goeker M."/>
        </authorList>
    </citation>
    <scope>NUCLEOTIDE SEQUENCE [LARGE SCALE GENOMIC DNA]</scope>
    <source>
        <strain evidence="2 3">DSM 29537</strain>
    </source>
</reference>
<name>A0A495M947_9FLAO</name>
<protein>
    <recommendedName>
        <fullName evidence="4">HNH endonuclease</fullName>
    </recommendedName>
</protein>
<sequence length="281" mass="32551">MLRVTKPTLSSVRVYSDCIRIVRNRDLRNRLTACEDLIQQAEQEFENKITKGLMHTINREETVNRNVTAKELKDVYTLRMVGNPAGRIHYDELFLSAPQELCPLCAHRNVTTLDHYLPKAEYPRLSVVPINLIPSCKDCNTGKLSFYPTSPETETLHPYYDNIENIQWLKATVNRTSPICINFYAERQSDWTDLLFERVKHHIETYGLKSLYSVQAARELSAIKRMLINDYTNGGSEEVRKRLMENAGSRLENNRNLWTTALYLGLANDAWFCEEGFRQIG</sequence>
<dbReference type="Proteomes" id="UP000277579">
    <property type="component" value="Unassembled WGS sequence"/>
</dbReference>
<evidence type="ECO:0008006" key="4">
    <source>
        <dbReference type="Google" id="ProtNLM"/>
    </source>
</evidence>
<dbReference type="OrthoDB" id="9816185at2"/>
<dbReference type="EMBL" id="RBLC01000003">
    <property type="protein sequence ID" value="RKS21770.1"/>
    <property type="molecule type" value="Genomic_DNA"/>
</dbReference>